<evidence type="ECO:0000256" key="1">
    <source>
        <dbReference type="SAM" id="SignalP"/>
    </source>
</evidence>
<dbReference type="SMART" id="SM00539">
    <property type="entry name" value="NIDO"/>
    <property type="match status" value="1"/>
</dbReference>
<evidence type="ECO:0000313" key="4">
    <source>
        <dbReference type="EMBL" id="CAC5373570.1"/>
    </source>
</evidence>
<proteinExistence type="predicted"/>
<dbReference type="SUPFAM" id="SSF53300">
    <property type="entry name" value="vWA-like"/>
    <property type="match status" value="2"/>
</dbReference>
<dbReference type="PANTHER" id="PTHR13802">
    <property type="entry name" value="MUCIN 4-RELATED"/>
    <property type="match status" value="1"/>
</dbReference>
<feature type="signal peptide" evidence="1">
    <location>
        <begin position="1"/>
        <end position="16"/>
    </location>
</feature>
<dbReference type="Pfam" id="PF00092">
    <property type="entry name" value="VWA"/>
    <property type="match status" value="2"/>
</dbReference>
<dbReference type="InterPro" id="IPR002035">
    <property type="entry name" value="VWF_A"/>
</dbReference>
<dbReference type="CDD" id="cd01450">
    <property type="entry name" value="vWFA_subfamily_ECM"/>
    <property type="match status" value="1"/>
</dbReference>
<keyword evidence="1" id="KW-0732">Signal</keyword>
<feature type="domain" description="VWFA" evidence="2">
    <location>
        <begin position="263"/>
        <end position="433"/>
    </location>
</feature>
<accession>A0A6J8ATS8</accession>
<organism evidence="4 5">
    <name type="scientific">Mytilus coruscus</name>
    <name type="common">Sea mussel</name>
    <dbReference type="NCBI Taxonomy" id="42192"/>
    <lineage>
        <taxon>Eukaryota</taxon>
        <taxon>Metazoa</taxon>
        <taxon>Spiralia</taxon>
        <taxon>Lophotrochozoa</taxon>
        <taxon>Mollusca</taxon>
        <taxon>Bivalvia</taxon>
        <taxon>Autobranchia</taxon>
        <taxon>Pteriomorphia</taxon>
        <taxon>Mytilida</taxon>
        <taxon>Mytiloidea</taxon>
        <taxon>Mytilidae</taxon>
        <taxon>Mytilinae</taxon>
        <taxon>Mytilus</taxon>
    </lineage>
</organism>
<dbReference type="InterPro" id="IPR051495">
    <property type="entry name" value="Epithelial_Barrier/Signaling"/>
</dbReference>
<dbReference type="InterPro" id="IPR003886">
    <property type="entry name" value="NIDO_dom"/>
</dbReference>
<evidence type="ECO:0000313" key="5">
    <source>
        <dbReference type="Proteomes" id="UP000507470"/>
    </source>
</evidence>
<evidence type="ECO:0000259" key="2">
    <source>
        <dbReference type="PROSITE" id="PS50234"/>
    </source>
</evidence>
<dbReference type="GO" id="GO:0007160">
    <property type="term" value="P:cell-matrix adhesion"/>
    <property type="evidence" value="ECO:0007669"/>
    <property type="project" value="InterPro"/>
</dbReference>
<protein>
    <submittedName>
        <fullName evidence="4">Alpha-tectorin</fullName>
    </submittedName>
</protein>
<gene>
    <name evidence="4" type="ORF">MCOR_11289</name>
</gene>
<feature type="domain" description="NIDO" evidence="3">
    <location>
        <begin position="95"/>
        <end position="243"/>
    </location>
</feature>
<dbReference type="AlphaFoldDB" id="A0A6J8ATS8"/>
<reference evidence="4 5" key="1">
    <citation type="submission" date="2020-06" db="EMBL/GenBank/DDBJ databases">
        <authorList>
            <person name="Li R."/>
            <person name="Bekaert M."/>
        </authorList>
    </citation>
    <scope>NUCLEOTIDE SEQUENCE [LARGE SCALE GENOMIC DNA]</scope>
    <source>
        <strain evidence="5">wild</strain>
    </source>
</reference>
<dbReference type="PROSITE" id="PS50234">
    <property type="entry name" value="VWFA"/>
    <property type="match status" value="2"/>
</dbReference>
<keyword evidence="5" id="KW-1185">Reference proteome</keyword>
<dbReference type="InterPro" id="IPR036465">
    <property type="entry name" value="vWFA_dom_sf"/>
</dbReference>
<evidence type="ECO:0000259" key="3">
    <source>
        <dbReference type="PROSITE" id="PS51220"/>
    </source>
</evidence>
<dbReference type="PROSITE" id="PS51220">
    <property type="entry name" value="NIDO"/>
    <property type="match status" value="1"/>
</dbReference>
<feature type="domain" description="VWFA" evidence="2">
    <location>
        <begin position="448"/>
        <end position="616"/>
    </location>
</feature>
<dbReference type="PANTHER" id="PTHR13802:SF59">
    <property type="entry name" value="SUSHI DOMAIN-CONTAINING PROTEIN 2"/>
    <property type="match status" value="1"/>
</dbReference>
<dbReference type="Gene3D" id="3.40.50.410">
    <property type="entry name" value="von Willebrand factor, type A domain"/>
    <property type="match status" value="2"/>
</dbReference>
<sequence length="622" mass="69606">MIQVICMLLVSDTVFGNVPISEFFSYGQSAKDTMLHPNDDESSSVQNISVVFEFFSEHRTQLFVNTNGLISFRNAIYTFTPEPFPKIGVRIVLAPFWADIDTRMCGSTCSIWYRESTESVDLSKATTEIRKYFPVMKHFNAKWTYIVTWYNVPFYGASASGFNKRNTFQAILVTDSKSAFVIYNYNKIEWIASMKIPAQVGFNMGDDIHFYSVEGSRTSQIINLPNLSNVGYPGKFVFRVDLRDIRPAPTPGDPGQCFLKAADIVFVLDVSLSIDINALKNLMSDVISELPINDMECQIAIQSFSTSAKTELRFRDQKTKTEVLAHIAKMNIANGVSNLKDALSSTTQMFSFSEGARSYAKRFVIIFTDGLMVASSELKTQADHLLSFPNMIVATVGIGSSVKHDHLELISTDINTILRPSAYSIWKYLQSTLAVPGCLACEVDFGGEIRILLDSSRSIRQELFKEGRKFIYTLIEELTSFNLTNVNSSVDIFSDEVAEAIPLQNISGMDYKLGGLSLVEYNGNNVNQSFVLQQIKDIGMTSSSISFIIFVSNGVFLDSHIIEKLKHTTNEQSIIVSVGLSEDTNWDNLEDLATYGYFVFSSEDAILLARHLKKEMKTTTCT</sequence>
<feature type="chain" id="PRO_5026715296" evidence="1">
    <location>
        <begin position="17"/>
        <end position="622"/>
    </location>
</feature>
<name>A0A6J8ATS8_MYTCO</name>
<dbReference type="Pfam" id="PF06119">
    <property type="entry name" value="NIDO"/>
    <property type="match status" value="1"/>
</dbReference>
<dbReference type="EMBL" id="CACVKT020001914">
    <property type="protein sequence ID" value="CAC5373570.1"/>
    <property type="molecule type" value="Genomic_DNA"/>
</dbReference>
<dbReference type="OrthoDB" id="6236007at2759"/>
<dbReference type="CDD" id="cd00198">
    <property type="entry name" value="vWFA"/>
    <property type="match status" value="1"/>
</dbReference>
<dbReference type="SMART" id="SM00327">
    <property type="entry name" value="VWA"/>
    <property type="match status" value="2"/>
</dbReference>
<dbReference type="Proteomes" id="UP000507470">
    <property type="component" value="Unassembled WGS sequence"/>
</dbReference>